<dbReference type="GO" id="GO:0016020">
    <property type="term" value="C:membrane"/>
    <property type="evidence" value="ECO:0007669"/>
    <property type="project" value="InterPro"/>
</dbReference>
<evidence type="ECO:0000256" key="7">
    <source>
        <dbReference type="ARBA" id="ARBA00022840"/>
    </source>
</evidence>
<evidence type="ECO:0000256" key="9">
    <source>
        <dbReference type="SAM" id="MobiDB-lite"/>
    </source>
</evidence>
<reference evidence="12 13" key="1">
    <citation type="submission" date="2016-11" db="EMBL/GenBank/DDBJ databases">
        <authorList>
            <person name="Jaros S."/>
            <person name="Januszkiewicz K."/>
            <person name="Wedrychowicz H."/>
        </authorList>
    </citation>
    <scope>NUCLEOTIDE SEQUENCE [LARGE SCALE GENOMIC DNA]</scope>
    <source>
        <strain evidence="12 13">DSM 44523</strain>
    </source>
</reference>
<dbReference type="Pfam" id="PF02518">
    <property type="entry name" value="HATPase_c"/>
    <property type="match status" value="1"/>
</dbReference>
<dbReference type="SMART" id="SM00387">
    <property type="entry name" value="HATPase_c"/>
    <property type="match status" value="1"/>
</dbReference>
<organism evidence="12 13">
    <name type="scientific">Streptoalloteichus hindustanus</name>
    <dbReference type="NCBI Taxonomy" id="2017"/>
    <lineage>
        <taxon>Bacteria</taxon>
        <taxon>Bacillati</taxon>
        <taxon>Actinomycetota</taxon>
        <taxon>Actinomycetes</taxon>
        <taxon>Pseudonocardiales</taxon>
        <taxon>Pseudonocardiaceae</taxon>
        <taxon>Streptoalloteichus</taxon>
    </lineage>
</organism>
<dbReference type="GO" id="GO:0046983">
    <property type="term" value="F:protein dimerization activity"/>
    <property type="evidence" value="ECO:0007669"/>
    <property type="project" value="InterPro"/>
</dbReference>
<keyword evidence="8" id="KW-0902">Two-component regulatory system</keyword>
<evidence type="ECO:0000256" key="4">
    <source>
        <dbReference type="ARBA" id="ARBA00022679"/>
    </source>
</evidence>
<protein>
    <recommendedName>
        <fullName evidence="2">histidine kinase</fullName>
        <ecNumber evidence="2">2.7.13.3</ecNumber>
    </recommendedName>
</protein>
<evidence type="ECO:0000256" key="1">
    <source>
        <dbReference type="ARBA" id="ARBA00000085"/>
    </source>
</evidence>
<dbReference type="InterPro" id="IPR003594">
    <property type="entry name" value="HATPase_dom"/>
</dbReference>
<feature type="region of interest" description="Disordered" evidence="9">
    <location>
        <begin position="365"/>
        <end position="384"/>
    </location>
</feature>
<dbReference type="EMBL" id="FQVN01000001">
    <property type="protein sequence ID" value="SHE60686.1"/>
    <property type="molecule type" value="Genomic_DNA"/>
</dbReference>
<keyword evidence="10" id="KW-1133">Transmembrane helix</keyword>
<keyword evidence="13" id="KW-1185">Reference proteome</keyword>
<keyword evidence="3" id="KW-0597">Phosphoprotein</keyword>
<evidence type="ECO:0000256" key="2">
    <source>
        <dbReference type="ARBA" id="ARBA00012438"/>
    </source>
</evidence>
<dbReference type="GO" id="GO:0000155">
    <property type="term" value="F:phosphorelay sensor kinase activity"/>
    <property type="evidence" value="ECO:0007669"/>
    <property type="project" value="InterPro"/>
</dbReference>
<evidence type="ECO:0000256" key="10">
    <source>
        <dbReference type="SAM" id="Phobius"/>
    </source>
</evidence>
<dbReference type="AlphaFoldDB" id="A0A1M4UVC8"/>
<dbReference type="SUPFAM" id="SSF55874">
    <property type="entry name" value="ATPase domain of HSP90 chaperone/DNA topoisomerase II/histidine kinase"/>
    <property type="match status" value="1"/>
</dbReference>
<feature type="transmembrane region" description="Helical" evidence="10">
    <location>
        <begin position="52"/>
        <end position="69"/>
    </location>
</feature>
<dbReference type="GO" id="GO:0005524">
    <property type="term" value="F:ATP binding"/>
    <property type="evidence" value="ECO:0007669"/>
    <property type="project" value="UniProtKB-KW"/>
</dbReference>
<dbReference type="PANTHER" id="PTHR24421:SF10">
    <property type="entry name" value="NITRATE_NITRITE SENSOR PROTEIN NARQ"/>
    <property type="match status" value="1"/>
</dbReference>
<sequence length="423" mass="44801">MLPRPEHVTCTDVESTIRGWRALARRQWPLALALALLVFIELSTYYEMVPNIWWQVPGTLLLGGVAVVAPRQPFDAALVGAATVLFSSVLLHVVDSPIPLAFAGWLTPSETGAVMAMMAYVIRQAPKGRAVAGSAALLLAIAASYLLRHKAPIDYEEGYTAPPTPLYDLLQADLLALALAVGAGLYFRGRDTERRRSLAAAVTAAQQAERMALARELHDVVAHHVTGMVVHAQAAKLVATRDPAAADRSLDLIANSGTEALSAMRRLVGTLRQAERTNGAPGAAGEATTDLGADLRRVAEQSAAVGPPVRLVLQLPEHPRPEVARSVLRVVQESLTNARKHAHGATAVTVEVTPVAGALRVSITDDGQGTRHDRGEPVGGSGGFGLVGMRERVELLDGRFSAGPGPDGGWTVHAELPLREGES</sequence>
<evidence type="ECO:0000256" key="5">
    <source>
        <dbReference type="ARBA" id="ARBA00022741"/>
    </source>
</evidence>
<dbReference type="STRING" id="2017.SAMN05444320_101555"/>
<dbReference type="InterPro" id="IPR050482">
    <property type="entry name" value="Sensor_HK_TwoCompSys"/>
</dbReference>
<dbReference type="Proteomes" id="UP000184501">
    <property type="component" value="Unassembled WGS sequence"/>
</dbReference>
<comment type="catalytic activity">
    <reaction evidence="1">
        <text>ATP + protein L-histidine = ADP + protein N-phospho-L-histidine.</text>
        <dbReference type="EC" id="2.7.13.3"/>
    </reaction>
</comment>
<keyword evidence="5" id="KW-0547">Nucleotide-binding</keyword>
<dbReference type="Gene3D" id="1.20.5.1930">
    <property type="match status" value="1"/>
</dbReference>
<evidence type="ECO:0000256" key="8">
    <source>
        <dbReference type="ARBA" id="ARBA00023012"/>
    </source>
</evidence>
<gene>
    <name evidence="12" type="ORF">SAMN05444320_101555</name>
</gene>
<dbReference type="EC" id="2.7.13.3" evidence="2"/>
<dbReference type="CDD" id="cd16917">
    <property type="entry name" value="HATPase_UhpB-NarQ-NarX-like"/>
    <property type="match status" value="1"/>
</dbReference>
<dbReference type="PANTHER" id="PTHR24421">
    <property type="entry name" value="NITRATE/NITRITE SENSOR PROTEIN NARX-RELATED"/>
    <property type="match status" value="1"/>
</dbReference>
<proteinExistence type="predicted"/>
<evidence type="ECO:0000256" key="3">
    <source>
        <dbReference type="ARBA" id="ARBA00022553"/>
    </source>
</evidence>
<keyword evidence="10" id="KW-0472">Membrane</keyword>
<feature type="transmembrane region" description="Helical" evidence="10">
    <location>
        <begin position="76"/>
        <end position="94"/>
    </location>
</feature>
<accession>A0A1M4UVC8</accession>
<feature type="transmembrane region" description="Helical" evidence="10">
    <location>
        <begin position="28"/>
        <end position="46"/>
    </location>
</feature>
<keyword evidence="4" id="KW-0808">Transferase</keyword>
<dbReference type="InterPro" id="IPR011712">
    <property type="entry name" value="Sig_transdc_His_kin_sub3_dim/P"/>
</dbReference>
<feature type="transmembrane region" description="Helical" evidence="10">
    <location>
        <begin position="100"/>
        <end position="122"/>
    </location>
</feature>
<dbReference type="InterPro" id="IPR036890">
    <property type="entry name" value="HATPase_C_sf"/>
</dbReference>
<evidence type="ECO:0000259" key="11">
    <source>
        <dbReference type="SMART" id="SM00387"/>
    </source>
</evidence>
<evidence type="ECO:0000313" key="12">
    <source>
        <dbReference type="EMBL" id="SHE60686.1"/>
    </source>
</evidence>
<evidence type="ECO:0000256" key="6">
    <source>
        <dbReference type="ARBA" id="ARBA00022777"/>
    </source>
</evidence>
<feature type="transmembrane region" description="Helical" evidence="10">
    <location>
        <begin position="167"/>
        <end position="187"/>
    </location>
</feature>
<name>A0A1M4UVC8_STRHI</name>
<feature type="transmembrane region" description="Helical" evidence="10">
    <location>
        <begin position="129"/>
        <end position="147"/>
    </location>
</feature>
<evidence type="ECO:0000313" key="13">
    <source>
        <dbReference type="Proteomes" id="UP000184501"/>
    </source>
</evidence>
<dbReference type="Gene3D" id="3.30.565.10">
    <property type="entry name" value="Histidine kinase-like ATPase, C-terminal domain"/>
    <property type="match status" value="1"/>
</dbReference>
<keyword evidence="6 12" id="KW-0418">Kinase</keyword>
<feature type="domain" description="Histidine kinase/HSP90-like ATPase" evidence="11">
    <location>
        <begin position="322"/>
        <end position="420"/>
    </location>
</feature>
<keyword evidence="7" id="KW-0067">ATP-binding</keyword>
<keyword evidence="10" id="KW-0812">Transmembrane</keyword>
<dbReference type="Pfam" id="PF07730">
    <property type="entry name" value="HisKA_3"/>
    <property type="match status" value="1"/>
</dbReference>